<protein>
    <submittedName>
        <fullName evidence="1">Transcription initiation factor IIF auxiliary subunit</fullName>
    </submittedName>
</protein>
<gene>
    <name evidence="1" type="ORF">JOC83_001894</name>
</gene>
<sequence length="88" mass="9998">MSTIKLNYESVTSQLKQVTSAKETISLSSSGMNQLGQNHLAMTEKWKEQEQAIQQLVQQYVQAVTKNIEDTQANIDLLKKQDEAMIRN</sequence>
<dbReference type="Pfam" id="PF17279">
    <property type="entry name" value="DUF5344"/>
    <property type="match status" value="1"/>
</dbReference>
<comment type="caution">
    <text evidence="1">The sequence shown here is derived from an EMBL/GenBank/DDBJ whole genome shotgun (WGS) entry which is preliminary data.</text>
</comment>
<proteinExistence type="predicted"/>
<dbReference type="Proteomes" id="UP000809829">
    <property type="component" value="Unassembled WGS sequence"/>
</dbReference>
<dbReference type="EMBL" id="JAFBFC010000003">
    <property type="protein sequence ID" value="MBM7703047.1"/>
    <property type="molecule type" value="Genomic_DNA"/>
</dbReference>
<keyword evidence="2" id="KW-1185">Reference proteome</keyword>
<dbReference type="InterPro" id="IPR046318">
    <property type="entry name" value="DUF5344"/>
</dbReference>
<dbReference type="RefSeq" id="WP_205186523.1">
    <property type="nucleotide sequence ID" value="NZ_JAFBFC010000003.1"/>
</dbReference>
<organism evidence="1 2">
    <name type="scientific">Priestia iocasae</name>
    <dbReference type="NCBI Taxonomy" id="2291674"/>
    <lineage>
        <taxon>Bacteria</taxon>
        <taxon>Bacillati</taxon>
        <taxon>Bacillota</taxon>
        <taxon>Bacilli</taxon>
        <taxon>Bacillales</taxon>
        <taxon>Bacillaceae</taxon>
        <taxon>Priestia</taxon>
    </lineage>
</organism>
<evidence type="ECO:0000313" key="2">
    <source>
        <dbReference type="Proteomes" id="UP000809829"/>
    </source>
</evidence>
<reference evidence="1 2" key="1">
    <citation type="submission" date="2021-01" db="EMBL/GenBank/DDBJ databases">
        <title>Genomic Encyclopedia of Type Strains, Phase IV (KMG-IV): sequencing the most valuable type-strain genomes for metagenomic binning, comparative biology and taxonomic classification.</title>
        <authorList>
            <person name="Goeker M."/>
        </authorList>
    </citation>
    <scope>NUCLEOTIDE SEQUENCE [LARGE SCALE GENOMIC DNA]</scope>
    <source>
        <strain evidence="1 2">DSM 104297</strain>
    </source>
</reference>
<evidence type="ECO:0000313" key="1">
    <source>
        <dbReference type="EMBL" id="MBM7703047.1"/>
    </source>
</evidence>
<name>A0ABS2QVS6_9BACI</name>
<accession>A0ABS2QVS6</accession>